<dbReference type="EMBL" id="JANBUP010000954">
    <property type="protein sequence ID" value="KAJ2809622.1"/>
    <property type="molecule type" value="Genomic_DNA"/>
</dbReference>
<gene>
    <name evidence="1" type="ORF">H4S07_003154</name>
</gene>
<protein>
    <submittedName>
        <fullName evidence="1">Uncharacterized protein</fullName>
    </submittedName>
</protein>
<name>A0ACC1LIL0_9FUNG</name>
<accession>A0ACC1LIL0</accession>
<evidence type="ECO:0000313" key="1">
    <source>
        <dbReference type="EMBL" id="KAJ2809622.1"/>
    </source>
</evidence>
<proteinExistence type="predicted"/>
<dbReference type="Proteomes" id="UP001140096">
    <property type="component" value="Unassembled WGS sequence"/>
</dbReference>
<keyword evidence="2" id="KW-1185">Reference proteome</keyword>
<sequence>KSVILAHGDVIEIKKGYYFTYLQLHKVRSGSSKEADPIDSKYQITDTVLGKGTFAEIRLVYRKDTQQQLAVKVMEKRNFTANGTAGGGTNYIHEINLLRGIKHPNIVRVFDVAETPRHVYIFMPLLRGGDLFDYIYDHERIDEDESKFIIYQVLLALKYLHDANIAHRDLKPENTLLVKKSAYSQVMLTDFGMAKATGQQELMKTMCGTFQYIAPEMISSGAKPGEAVKVGYTTAVDCWSLGVMTYAMVSGMLPFSDEDGNPQILFSQILSGELDFSFPCWRTLSSECQEFIRSLLRVDPSKRMTVDKAFKHPWIEQDEAKLAKLYAECIRDNNAGTEPTTPVADSPPSSAAQRRGRGDSSASDDAGTTTAVSTATTTNGIGAMVPTAALAAVTTASSSVFTSLTPKPSPIAESLLLPALDEVLNCQLVGPFSIAVQVLVGTLGFSTLIIKRHFERPRRQWLVWGFDVSKQVIGGTMMHMSNLLVSALSGNREPEVGKAKTNPCSWYVLNLTLDCTIGILFITGYLRLFGYLAQRLSIKGLESGHYGDPPSWKRWIKQAGIFCASMVFMKLTVVLLITLFPLLVGLGDLILKPIQMTHSPRFEIIFVMAIWPLSLNIFESWIIDQFIKTKRRSGDIPTDGHIPLATTDADQGASSFELTNALYPSSSSSSGSRTLGGHSTRDTRLSIEMSEFDLADGSDNNDDVDIKHESGLAHRLHQLPAVSPADAQAIRLKDSSPLDQSALLLPRGRNPFSDSEQNDADDKLTRTASRSRKN</sequence>
<evidence type="ECO:0000313" key="2">
    <source>
        <dbReference type="Proteomes" id="UP001140096"/>
    </source>
</evidence>
<feature type="non-terminal residue" evidence="1">
    <location>
        <position position="1"/>
    </location>
</feature>
<comment type="caution">
    <text evidence="1">The sequence shown here is derived from an EMBL/GenBank/DDBJ whole genome shotgun (WGS) entry which is preliminary data.</text>
</comment>
<organism evidence="1 2">
    <name type="scientific">Coemansia furcata</name>
    <dbReference type="NCBI Taxonomy" id="417177"/>
    <lineage>
        <taxon>Eukaryota</taxon>
        <taxon>Fungi</taxon>
        <taxon>Fungi incertae sedis</taxon>
        <taxon>Zoopagomycota</taxon>
        <taxon>Kickxellomycotina</taxon>
        <taxon>Kickxellomycetes</taxon>
        <taxon>Kickxellales</taxon>
        <taxon>Kickxellaceae</taxon>
        <taxon>Coemansia</taxon>
    </lineage>
</organism>
<reference evidence="1" key="1">
    <citation type="submission" date="2022-07" db="EMBL/GenBank/DDBJ databases">
        <title>Phylogenomic reconstructions and comparative analyses of Kickxellomycotina fungi.</title>
        <authorList>
            <person name="Reynolds N.K."/>
            <person name="Stajich J.E."/>
            <person name="Barry K."/>
            <person name="Grigoriev I.V."/>
            <person name="Crous P."/>
            <person name="Smith M.E."/>
        </authorList>
    </citation>
    <scope>NUCLEOTIDE SEQUENCE</scope>
    <source>
        <strain evidence="1">CBS 102833</strain>
    </source>
</reference>